<dbReference type="PANTHER" id="PTHR38640">
    <property type="entry name" value="GEO09659P1"/>
    <property type="match status" value="1"/>
</dbReference>
<dbReference type="AlphaFoldDB" id="A0A1A9UZA8"/>
<dbReference type="STRING" id="7395.A0A1A9UZA8"/>
<feature type="transmembrane region" description="Helical" evidence="1">
    <location>
        <begin position="62"/>
        <end position="80"/>
    </location>
</feature>
<keyword evidence="1" id="KW-0472">Membrane</keyword>
<reference evidence="2" key="1">
    <citation type="submission" date="2020-05" db="UniProtKB">
        <authorList>
            <consortium name="EnsemblMetazoa"/>
        </authorList>
    </citation>
    <scope>IDENTIFICATION</scope>
    <source>
        <strain evidence="2">TTRI</strain>
    </source>
</reference>
<dbReference type="Proteomes" id="UP000078200">
    <property type="component" value="Unassembled WGS sequence"/>
</dbReference>
<proteinExistence type="predicted"/>
<dbReference type="EnsemblMetazoa" id="GAUT020620-RA">
    <property type="protein sequence ID" value="GAUT020620-PA"/>
    <property type="gene ID" value="GAUT020620"/>
</dbReference>
<keyword evidence="1" id="KW-0812">Transmembrane</keyword>
<evidence type="ECO:0000313" key="3">
    <source>
        <dbReference type="Proteomes" id="UP000078200"/>
    </source>
</evidence>
<evidence type="ECO:0000256" key="1">
    <source>
        <dbReference type="SAM" id="Phobius"/>
    </source>
</evidence>
<accession>A0A1A9UZA8</accession>
<feature type="transmembrane region" description="Helical" evidence="1">
    <location>
        <begin position="124"/>
        <end position="145"/>
    </location>
</feature>
<dbReference type="PANTHER" id="PTHR38640:SF1">
    <property type="entry name" value="GEO09659P1"/>
    <property type="match status" value="1"/>
</dbReference>
<name>A0A1A9UZA8_GLOAU</name>
<evidence type="ECO:0000313" key="2">
    <source>
        <dbReference type="EnsemblMetazoa" id="GAUT020620-PA"/>
    </source>
</evidence>
<protein>
    <submittedName>
        <fullName evidence="2">Uncharacterized protein</fullName>
    </submittedName>
</protein>
<organism evidence="2 3">
    <name type="scientific">Glossina austeni</name>
    <name type="common">Savannah tsetse fly</name>
    <dbReference type="NCBI Taxonomy" id="7395"/>
    <lineage>
        <taxon>Eukaryota</taxon>
        <taxon>Metazoa</taxon>
        <taxon>Ecdysozoa</taxon>
        <taxon>Arthropoda</taxon>
        <taxon>Hexapoda</taxon>
        <taxon>Insecta</taxon>
        <taxon>Pterygota</taxon>
        <taxon>Neoptera</taxon>
        <taxon>Endopterygota</taxon>
        <taxon>Diptera</taxon>
        <taxon>Brachycera</taxon>
        <taxon>Muscomorpha</taxon>
        <taxon>Hippoboscoidea</taxon>
        <taxon>Glossinidae</taxon>
        <taxon>Glossina</taxon>
    </lineage>
</organism>
<keyword evidence="1" id="KW-1133">Transmembrane helix</keyword>
<sequence length="155" mass="16602">MTTSAKDGNCTICEKIGLRPFTKENIFYYYIPLNGLLNYGALCVNVMNPALVAKMLPGKKDATNVLLLSSVAGGAFYVYGRPHLRHVPAFQRGLYAIMAAGLWGMGSVLGWAVLKSLIPKDNGLATMAGLVAGVGIVKVTLDYFSETDKLVAAKK</sequence>
<keyword evidence="3" id="KW-1185">Reference proteome</keyword>
<feature type="transmembrane region" description="Helical" evidence="1">
    <location>
        <begin position="27"/>
        <end position="47"/>
    </location>
</feature>
<dbReference type="VEuPathDB" id="VectorBase:GAUT020620"/>
<feature type="transmembrane region" description="Helical" evidence="1">
    <location>
        <begin position="92"/>
        <end position="112"/>
    </location>
</feature>